<dbReference type="RefSeq" id="WP_248729816.1">
    <property type="nucleotide sequence ID" value="NZ_CP096829.1"/>
</dbReference>
<dbReference type="PROSITE" id="PS51688">
    <property type="entry name" value="ICA"/>
    <property type="match status" value="1"/>
</dbReference>
<organism evidence="2 3">
    <name type="scientific">Flavobacterium humidisoli</name>
    <dbReference type="NCBI Taxonomy" id="2937442"/>
    <lineage>
        <taxon>Bacteria</taxon>
        <taxon>Pseudomonadati</taxon>
        <taxon>Bacteroidota</taxon>
        <taxon>Flavobacteriia</taxon>
        <taxon>Flavobacteriales</taxon>
        <taxon>Flavobacteriaceae</taxon>
        <taxon>Flavobacterium</taxon>
    </lineage>
</organism>
<accession>A0ABY4LZL8</accession>
<dbReference type="InterPro" id="IPR030392">
    <property type="entry name" value="S74_ICA"/>
</dbReference>
<dbReference type="PANTHER" id="PTHR13029:SF18">
    <property type="entry name" value="MYELIN REGULATORY FACTOR HOMOLOG 1"/>
    <property type="match status" value="1"/>
</dbReference>
<name>A0ABY4LZL8_9FLAO</name>
<feature type="domain" description="Peptidase S74" evidence="1">
    <location>
        <begin position="921"/>
        <end position="1017"/>
    </location>
</feature>
<dbReference type="Pfam" id="PF13884">
    <property type="entry name" value="Peptidase_S74"/>
    <property type="match status" value="1"/>
</dbReference>
<protein>
    <submittedName>
        <fullName evidence="2">Tail fiber domain-containing protein</fullName>
    </submittedName>
</protein>
<evidence type="ECO:0000313" key="3">
    <source>
        <dbReference type="Proteomes" id="UP000829998"/>
    </source>
</evidence>
<proteinExistence type="predicted"/>
<reference evidence="2 3" key="1">
    <citation type="submission" date="2022-04" db="EMBL/GenBank/DDBJ databases">
        <authorList>
            <person name="Ra J.-S."/>
            <person name="Kim S.-B."/>
        </authorList>
    </citation>
    <scope>NUCLEOTIDE SEQUENCE [LARGE SCALE GENOMIC DNA]</scope>
    <source>
        <strain evidence="2 3">MMS21-Er5</strain>
    </source>
</reference>
<evidence type="ECO:0000259" key="1">
    <source>
        <dbReference type="PROSITE" id="PS51688"/>
    </source>
</evidence>
<dbReference type="InterPro" id="IPR051577">
    <property type="entry name" value="MRF-like"/>
</dbReference>
<dbReference type="PANTHER" id="PTHR13029">
    <property type="match status" value="1"/>
</dbReference>
<gene>
    <name evidence="2" type="ORF">M0M44_11130</name>
</gene>
<keyword evidence="3" id="KW-1185">Reference proteome</keyword>
<sequence length="1028" mass="111545">MGDSKAVYTYTNEKGDKVKIDVPGDVANNFQEIINNSSVQNILDQYIVNNVEGNVSYDAAKNTFTYVDSSGAVQVIDIASMVKANETVTTLVGDSKAVYTYTNEKGDKVKIDVPGDVANNFQEIINNSSVQNILDQYIVNNVEGNVSYDAAKNTFTYVDSSGAVQVIDIASMVKANETVTTLVGDSKAVYTYTNEKGDKVKIDVPGDVANNFQEIINNSSVQNILDQYIVNNVEGNVSYDAAKNTFTYVDSSGAVQVIDIASMVKANETVTTLVGDSKAVYTYTNEKGDKVKIDVPGDVANNFQEIINNSSVQNILDQYIVNNVEGNVSYDAAKNTFTYVDSSGAVQVIDIASMVKANETVTTLVGDSKAVYTYTNEKGDKVKIDVPGDVANNFQEIINNSSVQNILNQYIVNNVEGNVSYDADNNTFTYVDSSGAVQVIDIASMVKANETVTTLVGDSKAVYTYTNEKGDKVKIDVPGDVANNFQEIINNSSVQNILNQYIVNNVEGNVSYDADNNTFTYVDSSGAVQVIDIASMVKANETVTTLVGDSKAVYTYTNEKGDKVKIDVPGDVANNFQEIINNSSVQNILDQYIVNNVEGNVSYDAAKNTFTYVDSSGAVQVIDIASMVKANETVTTLVGDSKAVYTYTNEKGDKVKIDVPGDVANNFQEIINNSSVQNILDQYIVNNVEGNVSYDAAKNTFTYVDSSGAVQVIDIASMVKANETVTTLVGDSKAVYTYTNEKGDKVKIDVPGDVANNFQEIINNSSVQNILDQYIVNNVEGNVSYDAAKNTFTYVDSSGAVQVIDIAPMVKANETVTTLQLAGNKLVYRNEKGDNPDIDLSSLTNTAWNIAGNAGTSADSNFLGTTDPVDLVFRTNKTEKMRITSTGNVGIANSNPEYALDIIGDAKVSNNVYCASVFTTSDVRLKKNIKNLNDGLKTISLLRPVTYIKKTNMNAKDYTISESGFIAQEVRKVLPDLVTEMNDPDKTLIVNYNAVIPILTKAIQEQQVQIEAQQKQIDMLVKALEHKK</sequence>
<dbReference type="EMBL" id="CP096829">
    <property type="protein sequence ID" value="UPZ17878.1"/>
    <property type="molecule type" value="Genomic_DNA"/>
</dbReference>
<evidence type="ECO:0000313" key="2">
    <source>
        <dbReference type="EMBL" id="UPZ17878.1"/>
    </source>
</evidence>
<dbReference type="Proteomes" id="UP000829998">
    <property type="component" value="Chromosome"/>
</dbReference>